<keyword evidence="4" id="KW-1185">Reference proteome</keyword>
<dbReference type="NCBIfam" id="TIGR04354">
    <property type="entry name" value="amphi-Trp"/>
    <property type="match status" value="1"/>
</dbReference>
<evidence type="ECO:0000259" key="2">
    <source>
        <dbReference type="Pfam" id="PF20068"/>
    </source>
</evidence>
<feature type="region of interest" description="Disordered" evidence="1">
    <location>
        <begin position="1"/>
        <end position="29"/>
    </location>
</feature>
<name>A0ABD5QD56_9EURY</name>
<dbReference type="RefSeq" id="WP_114576654.1">
    <property type="nucleotide sequence ID" value="NZ_JAIVEF010000004.1"/>
</dbReference>
<evidence type="ECO:0000313" key="3">
    <source>
        <dbReference type="EMBL" id="MFC4987595.1"/>
    </source>
</evidence>
<feature type="compositionally biased region" description="Acidic residues" evidence="1">
    <location>
        <begin position="1"/>
        <end position="23"/>
    </location>
</feature>
<dbReference type="Proteomes" id="UP001595925">
    <property type="component" value="Unassembled WGS sequence"/>
</dbReference>
<gene>
    <name evidence="3" type="ORF">ACFPFO_07435</name>
</gene>
<evidence type="ECO:0000256" key="1">
    <source>
        <dbReference type="SAM" id="MobiDB-lite"/>
    </source>
</evidence>
<dbReference type="Pfam" id="PF20068">
    <property type="entry name" value="Amphi-Trp"/>
    <property type="match status" value="1"/>
</dbReference>
<protein>
    <submittedName>
        <fullName evidence="3">Amphi-Trp domain-containing protein</fullName>
    </submittedName>
</protein>
<dbReference type="InterPro" id="IPR027598">
    <property type="entry name" value="Amphi-Trp_dom"/>
</dbReference>
<feature type="region of interest" description="Disordered" evidence="1">
    <location>
        <begin position="72"/>
        <end position="102"/>
    </location>
</feature>
<feature type="compositionally biased region" description="Basic and acidic residues" evidence="1">
    <location>
        <begin position="80"/>
        <end position="91"/>
    </location>
</feature>
<feature type="domain" description="Amphi-Trp" evidence="2">
    <location>
        <begin position="23"/>
        <end position="97"/>
    </location>
</feature>
<proteinExistence type="predicted"/>
<reference evidence="3 4" key="1">
    <citation type="journal article" date="2019" name="Int. J. Syst. Evol. Microbiol.">
        <title>The Global Catalogue of Microorganisms (GCM) 10K type strain sequencing project: providing services to taxonomists for standard genome sequencing and annotation.</title>
        <authorList>
            <consortium name="The Broad Institute Genomics Platform"/>
            <consortium name="The Broad Institute Genome Sequencing Center for Infectious Disease"/>
            <person name="Wu L."/>
            <person name="Ma J."/>
        </authorList>
    </citation>
    <scope>NUCLEOTIDE SEQUENCE [LARGE SCALE GENOMIC DNA]</scope>
    <source>
        <strain evidence="3 4">CGMCC 1.15824</strain>
    </source>
</reference>
<sequence length="102" mass="11649">MSEDESDVEVESEDDEIEAEVEREDVSREEVADHLEAFAGTLREGGPFDVEIDGESVTIAPPDSLEFEVEIEDEREDDGVERSIEFELEWDRSDDEDPLLEE</sequence>
<evidence type="ECO:0000313" key="4">
    <source>
        <dbReference type="Proteomes" id="UP001595925"/>
    </source>
</evidence>
<feature type="compositionally biased region" description="Acidic residues" evidence="1">
    <location>
        <begin position="92"/>
        <end position="102"/>
    </location>
</feature>
<accession>A0ABD5QD56</accession>
<comment type="caution">
    <text evidence="3">The sequence shown here is derived from an EMBL/GenBank/DDBJ whole genome shotgun (WGS) entry which is preliminary data.</text>
</comment>
<organism evidence="3 4">
    <name type="scientific">Saliphagus infecundisoli</name>
    <dbReference type="NCBI Taxonomy" id="1849069"/>
    <lineage>
        <taxon>Archaea</taxon>
        <taxon>Methanobacteriati</taxon>
        <taxon>Methanobacteriota</taxon>
        <taxon>Stenosarchaea group</taxon>
        <taxon>Halobacteria</taxon>
        <taxon>Halobacteriales</taxon>
        <taxon>Natrialbaceae</taxon>
        <taxon>Saliphagus</taxon>
    </lineage>
</organism>
<dbReference type="AlphaFoldDB" id="A0ABD5QD56"/>
<dbReference type="EMBL" id="JBHSJG010000028">
    <property type="protein sequence ID" value="MFC4987595.1"/>
    <property type="molecule type" value="Genomic_DNA"/>
</dbReference>